<dbReference type="Proteomes" id="UP000011731">
    <property type="component" value="Unassembled WGS sequence"/>
</dbReference>
<evidence type="ECO:0000313" key="1">
    <source>
        <dbReference type="EMBL" id="EME62521.1"/>
    </source>
</evidence>
<dbReference type="AlphaFoldDB" id="M2XNC3"/>
<organism evidence="1 2">
    <name type="scientific">Rhodococcus ruber BKS 20-38</name>
    <dbReference type="NCBI Taxonomy" id="1278076"/>
    <lineage>
        <taxon>Bacteria</taxon>
        <taxon>Bacillati</taxon>
        <taxon>Actinomycetota</taxon>
        <taxon>Actinomycetes</taxon>
        <taxon>Mycobacteriales</taxon>
        <taxon>Nocardiaceae</taxon>
        <taxon>Rhodococcus</taxon>
    </lineage>
</organism>
<evidence type="ECO:0000313" key="2">
    <source>
        <dbReference type="Proteomes" id="UP000011731"/>
    </source>
</evidence>
<proteinExistence type="predicted"/>
<dbReference type="EMBL" id="AOEX01000054">
    <property type="protein sequence ID" value="EME62521.1"/>
    <property type="molecule type" value="Genomic_DNA"/>
</dbReference>
<keyword evidence="2" id="KW-1185">Reference proteome</keyword>
<gene>
    <name evidence="1" type="ORF">G352_16444</name>
</gene>
<comment type="caution">
    <text evidence="1">The sequence shown here is derived from an EMBL/GenBank/DDBJ whole genome shotgun (WGS) entry which is preliminary data.</text>
</comment>
<name>M2XNC3_9NOCA</name>
<reference evidence="1 2" key="1">
    <citation type="journal article" date="2013" name="Genome Announc.">
        <title>Draft Genome Sequence of Rhodococcus ruber Strain BKS 20-38.</title>
        <authorList>
            <person name="Bala M."/>
            <person name="Kumar S."/>
            <person name="Raghava G.P."/>
            <person name="Mayilraj S."/>
        </authorList>
    </citation>
    <scope>NUCLEOTIDE SEQUENCE [LARGE SCALE GENOMIC DNA]</scope>
    <source>
        <strain evidence="1 2">BKS 20-38</strain>
    </source>
</reference>
<accession>M2XNC3</accession>
<sequence>MHVGRLVAHVQLLRHPAQAESLRGLLAQLLECSLEQAFVEALARPPRTPGRIDTVNHAEDHIT</sequence>
<protein>
    <submittedName>
        <fullName evidence="1">Uncharacterized protein</fullName>
    </submittedName>
</protein>